<proteinExistence type="predicted"/>
<evidence type="ECO:0000313" key="2">
    <source>
        <dbReference type="EMBL" id="RDK87745.1"/>
    </source>
</evidence>
<dbReference type="OrthoDB" id="7831428at2"/>
<feature type="chain" id="PRO_5016729993" evidence="1">
    <location>
        <begin position="23"/>
        <end position="214"/>
    </location>
</feature>
<sequence length="214" mass="23187">MRALIWLALIGAGVLAAPSLRADDKAQLAAVQACRQEPAPLLRLDCYDNALANNEIPVIPQPALAGAAWQRAMTQERQRDDHSTTFLVTDSGGDNPLVVLTTPAIGVPPPRPVLMFSCVDNITRLQVALMTPVRESDGTVLLATERSSVNVGWFVRENGFLLESSRGLAGIEEIRQLFGAQRLTLTPPGASTRLTFNITGLAQEIEPLRNACHW</sequence>
<dbReference type="EMBL" id="QRAP01000008">
    <property type="protein sequence ID" value="RDK87745.1"/>
    <property type="molecule type" value="Genomic_DNA"/>
</dbReference>
<keyword evidence="1" id="KW-0732">Signal</keyword>
<protein>
    <submittedName>
        <fullName evidence="2">Type VI secretion system protein VasI</fullName>
    </submittedName>
</protein>
<dbReference type="RefSeq" id="WP_115459512.1">
    <property type="nucleotide sequence ID" value="NZ_QRAP01000008.1"/>
</dbReference>
<organism evidence="2 3">
    <name type="scientific">Enterobacillus tribolii</name>
    <dbReference type="NCBI Taxonomy" id="1487935"/>
    <lineage>
        <taxon>Bacteria</taxon>
        <taxon>Pseudomonadati</taxon>
        <taxon>Pseudomonadota</taxon>
        <taxon>Gammaproteobacteria</taxon>
        <taxon>Enterobacterales</taxon>
        <taxon>Hafniaceae</taxon>
        <taxon>Enterobacillus</taxon>
    </lineage>
</organism>
<feature type="signal peptide" evidence="1">
    <location>
        <begin position="1"/>
        <end position="22"/>
    </location>
</feature>
<dbReference type="NCBIfam" id="TIGR03360">
    <property type="entry name" value="VI_minor_1"/>
    <property type="match status" value="1"/>
</dbReference>
<name>A0A370QHB8_9GAMM</name>
<reference evidence="2 3" key="1">
    <citation type="submission" date="2018-07" db="EMBL/GenBank/DDBJ databases">
        <title>Genomic Encyclopedia of Type Strains, Phase IV (KMG-IV): sequencing the most valuable type-strain genomes for metagenomic binning, comparative biology and taxonomic classification.</title>
        <authorList>
            <person name="Goeker M."/>
        </authorList>
    </citation>
    <scope>NUCLEOTIDE SEQUENCE [LARGE SCALE GENOMIC DNA]</scope>
    <source>
        <strain evidence="2 3">DSM 103736</strain>
    </source>
</reference>
<gene>
    <name evidence="2" type="ORF">C8D90_10812</name>
</gene>
<accession>A0A370QHB8</accession>
<dbReference type="Proteomes" id="UP000254848">
    <property type="component" value="Unassembled WGS sequence"/>
</dbReference>
<keyword evidence="3" id="KW-1185">Reference proteome</keyword>
<dbReference type="AlphaFoldDB" id="A0A370QHB8"/>
<evidence type="ECO:0000313" key="3">
    <source>
        <dbReference type="Proteomes" id="UP000254848"/>
    </source>
</evidence>
<dbReference type="InterPro" id="IPR017738">
    <property type="entry name" value="T6SS-assoc_VCA0118"/>
</dbReference>
<evidence type="ECO:0000256" key="1">
    <source>
        <dbReference type="SAM" id="SignalP"/>
    </source>
</evidence>
<dbReference type="Pfam" id="PF11319">
    <property type="entry name" value="VasI"/>
    <property type="match status" value="1"/>
</dbReference>
<comment type="caution">
    <text evidence="2">The sequence shown here is derived from an EMBL/GenBank/DDBJ whole genome shotgun (WGS) entry which is preliminary data.</text>
</comment>